<sequence>MHLTTTPAPPYYAVIFTSILSPQDAGYHEASDRMFELVATSPGFLGYDSVRDTDRIGITVAYFKDEASIATWRDQPEHVTTRHRGRTEWYEAFQVRVARVERAYGSPT</sequence>
<evidence type="ECO:0000313" key="2">
    <source>
        <dbReference type="EMBL" id="MCP2274339.1"/>
    </source>
</evidence>
<dbReference type="InterPro" id="IPR007138">
    <property type="entry name" value="ABM_dom"/>
</dbReference>
<dbReference type="InterPro" id="IPR011008">
    <property type="entry name" value="Dimeric_a/b-barrel"/>
</dbReference>
<dbReference type="Proteomes" id="UP001205185">
    <property type="component" value="Unassembled WGS sequence"/>
</dbReference>
<keyword evidence="2" id="KW-0560">Oxidoreductase</keyword>
<comment type="caution">
    <text evidence="2">The sequence shown here is derived from an EMBL/GenBank/DDBJ whole genome shotgun (WGS) entry which is preliminary data.</text>
</comment>
<protein>
    <submittedName>
        <fullName evidence="2">Heme-degrading monooxygenase HmoA</fullName>
    </submittedName>
</protein>
<evidence type="ECO:0000313" key="3">
    <source>
        <dbReference type="Proteomes" id="UP001205185"/>
    </source>
</evidence>
<organism evidence="2 3">
    <name type="scientific">Actinokineospora diospyrosa</name>
    <dbReference type="NCBI Taxonomy" id="103728"/>
    <lineage>
        <taxon>Bacteria</taxon>
        <taxon>Bacillati</taxon>
        <taxon>Actinomycetota</taxon>
        <taxon>Actinomycetes</taxon>
        <taxon>Pseudonocardiales</taxon>
        <taxon>Pseudonocardiaceae</taxon>
        <taxon>Actinokineospora</taxon>
    </lineage>
</organism>
<accession>A0ABT1IP71</accession>
<dbReference type="Pfam" id="PF03992">
    <property type="entry name" value="ABM"/>
    <property type="match status" value="1"/>
</dbReference>
<dbReference type="PANTHER" id="PTHR37811">
    <property type="entry name" value="BLL5343 PROTEIN"/>
    <property type="match status" value="1"/>
</dbReference>
<keyword evidence="3" id="KW-1185">Reference proteome</keyword>
<keyword evidence="2" id="KW-0503">Monooxygenase</keyword>
<name>A0ABT1IP71_9PSEU</name>
<feature type="domain" description="ABM" evidence="1">
    <location>
        <begin position="11"/>
        <end position="82"/>
    </location>
</feature>
<dbReference type="RefSeq" id="WP_253891669.1">
    <property type="nucleotide sequence ID" value="NZ_BAAAVB010000018.1"/>
</dbReference>
<proteinExistence type="predicted"/>
<evidence type="ECO:0000259" key="1">
    <source>
        <dbReference type="Pfam" id="PF03992"/>
    </source>
</evidence>
<gene>
    <name evidence="2" type="ORF">LV75_006873</name>
</gene>
<dbReference type="Gene3D" id="3.30.70.100">
    <property type="match status" value="1"/>
</dbReference>
<reference evidence="2 3" key="1">
    <citation type="submission" date="2022-06" db="EMBL/GenBank/DDBJ databases">
        <title>Genomic Encyclopedia of Archaeal and Bacterial Type Strains, Phase II (KMG-II): from individual species to whole genera.</title>
        <authorList>
            <person name="Goeker M."/>
        </authorList>
    </citation>
    <scope>NUCLEOTIDE SEQUENCE [LARGE SCALE GENOMIC DNA]</scope>
    <source>
        <strain evidence="2 3">DSM 44255</strain>
    </source>
</reference>
<dbReference type="GO" id="GO:0004497">
    <property type="term" value="F:monooxygenase activity"/>
    <property type="evidence" value="ECO:0007669"/>
    <property type="project" value="UniProtKB-KW"/>
</dbReference>
<dbReference type="EMBL" id="JAMTCO010000023">
    <property type="protein sequence ID" value="MCP2274339.1"/>
    <property type="molecule type" value="Genomic_DNA"/>
</dbReference>
<dbReference type="InterPro" id="IPR052936">
    <property type="entry name" value="Jasmonate_Hydroxylase-like"/>
</dbReference>
<dbReference type="SUPFAM" id="SSF54909">
    <property type="entry name" value="Dimeric alpha+beta barrel"/>
    <property type="match status" value="1"/>
</dbReference>
<dbReference type="PANTHER" id="PTHR37811:SF2">
    <property type="entry name" value="ABM DOMAIN-CONTAINING PROTEIN"/>
    <property type="match status" value="1"/>
</dbReference>